<sequence>MSRSRRCSVRRQGFTLVELLVVIAIIGILVGLLLPAVQAAREAARRMQCQNNMKQWGLAMHNYHDTVLAFPFAAVNTDGVSQSKRHTWVGTIWPFIEQTALFDKYDWAQPFHNAPNCVQNALTGVIAAEVPAYYCPSNPGAKQWQGDVYWRARVHYAVNFGNGTVRTPVETTQAPFGFKSGNAARPSTPKMSTFIDGTSNTLLLSELLAPASDTSNDSRGDGFNDDLSYGSFAFTTRNTPNSSVADAIANCPSGGSTIRNAPCVNQTAGASISARSQHPGGVTVALADGSVRFVGETIDLATWQALGTSSGGEVLGDF</sequence>
<proteinExistence type="predicted"/>
<dbReference type="NCBIfam" id="TIGR04294">
    <property type="entry name" value="pre_pil_HX9DG"/>
    <property type="match status" value="1"/>
</dbReference>
<evidence type="ECO:0000313" key="3">
    <source>
        <dbReference type="Proteomes" id="UP000315082"/>
    </source>
</evidence>
<dbReference type="OrthoDB" id="270727at2"/>
<reference evidence="2 3" key="1">
    <citation type="submission" date="2019-02" db="EMBL/GenBank/DDBJ databases">
        <title>Deep-cultivation of Planctomycetes and their phenomic and genomic characterization uncovers novel biology.</title>
        <authorList>
            <person name="Wiegand S."/>
            <person name="Jogler M."/>
            <person name="Boedeker C."/>
            <person name="Pinto D."/>
            <person name="Vollmers J."/>
            <person name="Rivas-Marin E."/>
            <person name="Kohn T."/>
            <person name="Peeters S.H."/>
            <person name="Heuer A."/>
            <person name="Rast P."/>
            <person name="Oberbeckmann S."/>
            <person name="Bunk B."/>
            <person name="Jeske O."/>
            <person name="Meyerdierks A."/>
            <person name="Storesund J.E."/>
            <person name="Kallscheuer N."/>
            <person name="Luecker S."/>
            <person name="Lage O.M."/>
            <person name="Pohl T."/>
            <person name="Merkel B.J."/>
            <person name="Hornburger P."/>
            <person name="Mueller R.-W."/>
            <person name="Bruemmer F."/>
            <person name="Labrenz M."/>
            <person name="Spormann A.M."/>
            <person name="Op den Camp H."/>
            <person name="Overmann J."/>
            <person name="Amann R."/>
            <person name="Jetten M.S.M."/>
            <person name="Mascher T."/>
            <person name="Medema M.H."/>
            <person name="Devos D.P."/>
            <person name="Kaster A.-K."/>
            <person name="Ovreas L."/>
            <person name="Rohde M."/>
            <person name="Galperin M.Y."/>
            <person name="Jogler C."/>
        </authorList>
    </citation>
    <scope>NUCLEOTIDE SEQUENCE [LARGE SCALE GENOMIC DNA]</scope>
    <source>
        <strain evidence="2 3">Poly24</strain>
    </source>
</reference>
<dbReference type="PANTHER" id="PTHR30093:SF2">
    <property type="entry name" value="TYPE II SECRETION SYSTEM PROTEIN H"/>
    <property type="match status" value="1"/>
</dbReference>
<dbReference type="AlphaFoldDB" id="A0A518JWV5"/>
<name>A0A518JWV5_9BACT</name>
<keyword evidence="3" id="KW-1185">Reference proteome</keyword>
<dbReference type="PANTHER" id="PTHR30093">
    <property type="entry name" value="GENERAL SECRETION PATHWAY PROTEIN G"/>
    <property type="match status" value="1"/>
</dbReference>
<protein>
    <submittedName>
        <fullName evidence="2">Putative major pilin subunit</fullName>
    </submittedName>
</protein>
<organism evidence="2 3">
    <name type="scientific">Rosistilla carotiformis</name>
    <dbReference type="NCBI Taxonomy" id="2528017"/>
    <lineage>
        <taxon>Bacteria</taxon>
        <taxon>Pseudomonadati</taxon>
        <taxon>Planctomycetota</taxon>
        <taxon>Planctomycetia</taxon>
        <taxon>Pirellulales</taxon>
        <taxon>Pirellulaceae</taxon>
        <taxon>Rosistilla</taxon>
    </lineage>
</organism>
<feature type="domain" description="DUF1559" evidence="1">
    <location>
        <begin position="38"/>
        <end position="300"/>
    </location>
</feature>
<dbReference type="InterPro" id="IPR045584">
    <property type="entry name" value="Pilin-like"/>
</dbReference>
<dbReference type="PROSITE" id="PS00409">
    <property type="entry name" value="PROKAR_NTER_METHYL"/>
    <property type="match status" value="1"/>
</dbReference>
<evidence type="ECO:0000313" key="2">
    <source>
        <dbReference type="EMBL" id="QDV70022.1"/>
    </source>
</evidence>
<dbReference type="RefSeq" id="WP_145098537.1">
    <property type="nucleotide sequence ID" value="NZ_CP036348.1"/>
</dbReference>
<dbReference type="Proteomes" id="UP000315082">
    <property type="component" value="Chromosome"/>
</dbReference>
<dbReference type="InterPro" id="IPR012902">
    <property type="entry name" value="N_methyl_site"/>
</dbReference>
<accession>A0A518JWV5</accession>
<dbReference type="Pfam" id="PF07963">
    <property type="entry name" value="N_methyl"/>
    <property type="match status" value="1"/>
</dbReference>
<dbReference type="KEGG" id="rcf:Poly24_37410"/>
<dbReference type="Gene3D" id="3.30.700.10">
    <property type="entry name" value="Glycoprotein, Type 4 Pilin"/>
    <property type="match status" value="1"/>
</dbReference>
<dbReference type="InterPro" id="IPR011453">
    <property type="entry name" value="DUF1559"/>
</dbReference>
<dbReference type="NCBIfam" id="TIGR02532">
    <property type="entry name" value="IV_pilin_GFxxxE"/>
    <property type="match status" value="1"/>
</dbReference>
<dbReference type="SUPFAM" id="SSF54523">
    <property type="entry name" value="Pili subunits"/>
    <property type="match status" value="1"/>
</dbReference>
<dbReference type="InterPro" id="IPR027558">
    <property type="entry name" value="Pre_pil_HX9DG_C"/>
</dbReference>
<dbReference type="EMBL" id="CP036348">
    <property type="protein sequence ID" value="QDV70022.1"/>
    <property type="molecule type" value="Genomic_DNA"/>
</dbReference>
<dbReference type="Pfam" id="PF07596">
    <property type="entry name" value="SBP_bac_10"/>
    <property type="match status" value="1"/>
</dbReference>
<gene>
    <name evidence="2" type="ORF">Poly24_37410</name>
</gene>
<evidence type="ECO:0000259" key="1">
    <source>
        <dbReference type="Pfam" id="PF07596"/>
    </source>
</evidence>